<sequence length="457" mass="51246">MPTQVNRRVNVHSKLTVVSSRPIGPGKTDPFTALDHAMGLHTLHVVFYYRTNPFFDSDLTNLRVSLAELLCLYPRVTGRLARGEDGNWVVKCNDAGVRMLRAKVTTTLDEWLRSADECEERDLTVWEGMPDDPSIWSPFYIQMNDFEGGGLAIGLSCTHMHADPTSVTMLLKSWTELHRGHPISHLPIFHLPPLHLHDKSSPNTNSKYHATKSKAETPAVKMATITFKFSNSVIKQCLSKVHDKCPNATPFDVLAALFWTRIARLKSPPHNNQTQTLSICIDFRTLDPAPIPFGYFGNAFHFSQLSLDSEVVNNGGLGEVAGIVHHHAAGLKEEEFWSDIDWFENRKGETGKYAPPFRMYGPELTCVSLEFEHMNYTCQKPLMYEAMFKDDEKPVHVSYRVGNVEGEGLIVVMPSSSSEEGLGRTVMVTLPEEQIEGLRADPAILDLEPTMLINGRT</sequence>
<name>A0ACC0ISF3_9ERIC</name>
<accession>A0ACC0ISF3</accession>
<comment type="caution">
    <text evidence="1">The sequence shown here is derived from an EMBL/GenBank/DDBJ whole genome shotgun (WGS) entry which is preliminary data.</text>
</comment>
<dbReference type="EMBL" id="CM045760">
    <property type="protein sequence ID" value="KAI8028028.1"/>
    <property type="molecule type" value="Genomic_DNA"/>
</dbReference>
<protein>
    <submittedName>
        <fullName evidence="1">Protein ECERIFERUM 2</fullName>
    </submittedName>
</protein>
<organism evidence="1 2">
    <name type="scientific">Camellia lanceoleosa</name>
    <dbReference type="NCBI Taxonomy" id="1840588"/>
    <lineage>
        <taxon>Eukaryota</taxon>
        <taxon>Viridiplantae</taxon>
        <taxon>Streptophyta</taxon>
        <taxon>Embryophyta</taxon>
        <taxon>Tracheophyta</taxon>
        <taxon>Spermatophyta</taxon>
        <taxon>Magnoliopsida</taxon>
        <taxon>eudicotyledons</taxon>
        <taxon>Gunneridae</taxon>
        <taxon>Pentapetalae</taxon>
        <taxon>asterids</taxon>
        <taxon>Ericales</taxon>
        <taxon>Theaceae</taxon>
        <taxon>Camellia</taxon>
    </lineage>
</organism>
<keyword evidence="2" id="KW-1185">Reference proteome</keyword>
<evidence type="ECO:0000313" key="1">
    <source>
        <dbReference type="EMBL" id="KAI8028028.1"/>
    </source>
</evidence>
<dbReference type="Proteomes" id="UP001060215">
    <property type="component" value="Chromosome 3"/>
</dbReference>
<proteinExistence type="predicted"/>
<evidence type="ECO:0000313" key="2">
    <source>
        <dbReference type="Proteomes" id="UP001060215"/>
    </source>
</evidence>
<reference evidence="1 2" key="1">
    <citation type="journal article" date="2022" name="Plant J.">
        <title>Chromosome-level genome of Camellia lanceoleosa provides a valuable resource for understanding genome evolution and self-incompatibility.</title>
        <authorList>
            <person name="Gong W."/>
            <person name="Xiao S."/>
            <person name="Wang L."/>
            <person name="Liao Z."/>
            <person name="Chang Y."/>
            <person name="Mo W."/>
            <person name="Hu G."/>
            <person name="Li W."/>
            <person name="Zhao G."/>
            <person name="Zhu H."/>
            <person name="Hu X."/>
            <person name="Ji K."/>
            <person name="Xiang X."/>
            <person name="Song Q."/>
            <person name="Yuan D."/>
            <person name="Jin S."/>
            <person name="Zhang L."/>
        </authorList>
    </citation>
    <scope>NUCLEOTIDE SEQUENCE [LARGE SCALE GENOMIC DNA]</scope>
    <source>
        <strain evidence="1">SQ_2022a</strain>
    </source>
</reference>
<gene>
    <name evidence="1" type="ORF">LOK49_LG02G01780</name>
</gene>